<organism evidence="1 2">
    <name type="scientific">Pseudomonas meliae</name>
    <dbReference type="NCBI Taxonomy" id="86176"/>
    <lineage>
        <taxon>Bacteria</taxon>
        <taxon>Pseudomonadati</taxon>
        <taxon>Pseudomonadota</taxon>
        <taxon>Gammaproteobacteria</taxon>
        <taxon>Pseudomonadales</taxon>
        <taxon>Pseudomonadaceae</taxon>
        <taxon>Pseudomonas</taxon>
    </lineage>
</organism>
<reference evidence="1 2" key="1">
    <citation type="submission" date="2015-09" db="EMBL/GenBank/DDBJ databases">
        <title>Genome announcement of multiple Pseudomonas syringae strains.</title>
        <authorList>
            <person name="Thakur S."/>
            <person name="Wang P.W."/>
            <person name="Gong Y."/>
            <person name="Weir B.S."/>
            <person name="Guttman D.S."/>
        </authorList>
    </citation>
    <scope>NUCLEOTIDE SEQUENCE [LARGE SCALE GENOMIC DNA]</scope>
    <source>
        <strain evidence="1 2">ICMP6289</strain>
    </source>
</reference>
<dbReference type="PATRIC" id="fig|86176.4.peg.930"/>
<evidence type="ECO:0000313" key="2">
    <source>
        <dbReference type="Proteomes" id="UP000050455"/>
    </source>
</evidence>
<sequence>SKLAPTKALLHPRRRWFFDGFARWRIVCRTSCLTASLVETGGFDFAQYAAHIGFVLRLVELTSQHRGGRQSACLVVRPHFLGVFGLSEFRREAAEVQRHVANVTLQHAERVVVARGVDCLRQVDDDRAGRCQQHVELGKVTVHQTGTQHQHDLLDQERVILACLIRLQHHIVQTRRSVAILVGHQFHEQYAFQEVVRLGHPNTRAGQTKQCSHFGVLPGVFGFLAPELRALGHGPGLATVAYLAAFLILGRLTETAFVSLLVNLGTPQLIATAHHINSCLFTTHERAQHLVDQTVFDQGFNAFRSFHQLLLWVLCCQIRDCCRYTAILRQRVGVVALGLKGFLSKNHAIPWFKAPFVPFRR</sequence>
<comment type="caution">
    <text evidence="1">The sequence shown here is derived from an EMBL/GenBank/DDBJ whole genome shotgun (WGS) entry which is preliminary data.</text>
</comment>
<dbReference type="AlphaFoldDB" id="A0A0P9VN66"/>
<proteinExistence type="predicted"/>
<accession>A0A0P9VN66</accession>
<dbReference type="Proteomes" id="UP000050455">
    <property type="component" value="Unassembled WGS sequence"/>
</dbReference>
<evidence type="ECO:0000313" key="1">
    <source>
        <dbReference type="EMBL" id="KPX87001.1"/>
    </source>
</evidence>
<keyword evidence="2" id="KW-1185">Reference proteome</keyword>
<dbReference type="EMBL" id="LJQT01000287">
    <property type="protein sequence ID" value="KPX87001.1"/>
    <property type="molecule type" value="Genomic_DNA"/>
</dbReference>
<name>A0A0P9VN66_9PSED</name>
<feature type="non-terminal residue" evidence="1">
    <location>
        <position position="1"/>
    </location>
</feature>
<protein>
    <submittedName>
        <fullName evidence="1">Uncharacterized protein</fullName>
    </submittedName>
</protein>
<gene>
    <name evidence="1" type="ORF">ALO64_05498</name>
</gene>